<dbReference type="Proteomes" id="UP000008456">
    <property type="component" value="Chromosome"/>
</dbReference>
<feature type="transmembrane region" description="Helical" evidence="1">
    <location>
        <begin position="154"/>
        <end position="170"/>
    </location>
</feature>
<organism evidence="2 3">
    <name type="scientific">Melissococcus plutonius (strain ATCC 35311 / DSM 29964 / CIP 104052 / LMG 20360 / NCIMB 702443)</name>
    <dbReference type="NCBI Taxonomy" id="940190"/>
    <lineage>
        <taxon>Bacteria</taxon>
        <taxon>Bacillati</taxon>
        <taxon>Bacillota</taxon>
        <taxon>Bacilli</taxon>
        <taxon>Lactobacillales</taxon>
        <taxon>Enterococcaceae</taxon>
        <taxon>Melissococcus</taxon>
    </lineage>
</organism>
<accession>F3Y987</accession>
<feature type="transmembrane region" description="Helical" evidence="1">
    <location>
        <begin position="369"/>
        <end position="387"/>
    </location>
</feature>
<reference key="2">
    <citation type="submission" date="2011-04" db="EMBL/GenBank/DDBJ databases">
        <title>Whole genome sequence of Melissococcus plutonius ATCC 35311.</title>
        <authorList>
            <person name="Okumura K."/>
            <person name="Arai R."/>
            <person name="Osaki M."/>
            <person name="Okura M."/>
            <person name="Kirikae T."/>
            <person name="Takamatsu D."/>
            <person name="Akiyama T."/>
        </authorList>
    </citation>
    <scope>NUCLEOTIDE SEQUENCE</scope>
    <source>
        <strain>ATCC 35311</strain>
    </source>
</reference>
<feature type="transmembrane region" description="Helical" evidence="1">
    <location>
        <begin position="182"/>
        <end position="200"/>
    </location>
</feature>
<feature type="transmembrane region" description="Helical" evidence="1">
    <location>
        <begin position="6"/>
        <end position="26"/>
    </location>
</feature>
<gene>
    <name evidence="2" type="ordered locus">MPTP_0597</name>
</gene>
<feature type="transmembrane region" description="Helical" evidence="1">
    <location>
        <begin position="38"/>
        <end position="59"/>
    </location>
</feature>
<keyword evidence="1" id="KW-1133">Transmembrane helix</keyword>
<dbReference type="AlphaFoldDB" id="F3Y987"/>
<reference evidence="2 3" key="1">
    <citation type="journal article" date="2011" name="J. Bacteriol.">
        <title>Complete genome sequence of Melissococcus plutonius ATCC 35311.</title>
        <authorList>
            <person name="Okumura K."/>
            <person name="Arai R."/>
            <person name="Okura M."/>
            <person name="Kirikae T."/>
            <person name="Takamatsu D."/>
            <person name="Osaki M."/>
            <person name="Miyoshi-Akiyama T."/>
        </authorList>
    </citation>
    <scope>NUCLEOTIDE SEQUENCE [LARGE SCALE GENOMIC DNA]</scope>
    <source>
        <strain evidence="3">ATCC 35311 / CIP 104052 / LMG 20360 / NCIMB 702443</strain>
    </source>
</reference>
<evidence type="ECO:0000313" key="3">
    <source>
        <dbReference type="Proteomes" id="UP000008456"/>
    </source>
</evidence>
<evidence type="ECO:0000256" key="1">
    <source>
        <dbReference type="SAM" id="Phobius"/>
    </source>
</evidence>
<keyword evidence="1" id="KW-0812">Transmembrane</keyword>
<name>F3Y987_MELPT</name>
<dbReference type="STRING" id="940190.MPTP_0597"/>
<keyword evidence="3" id="KW-1185">Reference proteome</keyword>
<protein>
    <recommendedName>
        <fullName evidence="4">Integral membrane protein</fullName>
    </recommendedName>
</protein>
<feature type="transmembrane region" description="Helical" evidence="1">
    <location>
        <begin position="86"/>
        <end position="108"/>
    </location>
</feature>
<dbReference type="KEGG" id="mps:MPTP_0597"/>
<feature type="transmembrane region" description="Helical" evidence="1">
    <location>
        <begin position="117"/>
        <end position="134"/>
    </location>
</feature>
<evidence type="ECO:0000313" key="2">
    <source>
        <dbReference type="EMBL" id="BAK21065.1"/>
    </source>
</evidence>
<evidence type="ECO:0008006" key="4">
    <source>
        <dbReference type="Google" id="ProtNLM"/>
    </source>
</evidence>
<dbReference type="EMBL" id="AP012200">
    <property type="protein sequence ID" value="BAK21065.1"/>
    <property type="molecule type" value="Genomic_DNA"/>
</dbReference>
<dbReference type="HOGENOM" id="CLU_034645_0_0_9"/>
<proteinExistence type="predicted"/>
<keyword evidence="1" id="KW-0472">Membrane</keyword>
<sequence length="394" mass="45495">MNVHLFTFIIAIFSLFPFFIVGMLKVKNKTKMLLNTCIAILITTLLSARLITAIIEIYATNTITKPYPVEKMMNNVMQFSISEPGWMKLGFIFSTLFIFMFVITVFYWKNLSIVEKNINCVGLIFLLLSSNLLPWDDIPRIFKLIQDIQFPQRFINITFVLLILGFTLFLQRLTESKFKIKTIILTVFLTITIFSCININKLIADSSNAWHSGNPISTDTNATKVLSSNPNEIKQAYSGSKHLGQGLQLVVKLVSDYLPTKINAKELWKKKPYDIYWHEIVMNHLNIKKTISKKKIIQLTWINDRFNQKETLLPIIAYNRSELWLNGKKLISTDYKTSNIGSVIIKAKKGKNVFEIGYKPSKIFSIARYMQIVSYLILCIYLLIILIKKCKKQS</sequence>